<dbReference type="RefSeq" id="WP_122330085.1">
    <property type="nucleotide sequence ID" value="NZ_JAQDYY010000001.1"/>
</dbReference>
<comment type="caution">
    <text evidence="1">The sequence shown here is derived from an EMBL/GenBank/DDBJ whole genome shotgun (WGS) entry which is preliminary data.</text>
</comment>
<dbReference type="Proteomes" id="UP000266644">
    <property type="component" value="Unassembled WGS sequence"/>
</dbReference>
<evidence type="ECO:0000313" key="2">
    <source>
        <dbReference type="Proteomes" id="UP000266644"/>
    </source>
</evidence>
<accession>A0A396C4R1</accession>
<proteinExistence type="predicted"/>
<dbReference type="AlphaFoldDB" id="A0A396C4R1"/>
<organism evidence="1 2">
    <name type="scientific">Bacteroides fragilis</name>
    <dbReference type="NCBI Taxonomy" id="817"/>
    <lineage>
        <taxon>Bacteria</taxon>
        <taxon>Pseudomonadati</taxon>
        <taxon>Bacteroidota</taxon>
        <taxon>Bacteroidia</taxon>
        <taxon>Bacteroidales</taxon>
        <taxon>Bacteroidaceae</taxon>
        <taxon>Bacteroides</taxon>
    </lineage>
</organism>
<reference evidence="1 2" key="1">
    <citation type="submission" date="2018-08" db="EMBL/GenBank/DDBJ databases">
        <title>A genome reference for cultivated species of the human gut microbiota.</title>
        <authorList>
            <person name="Zou Y."/>
            <person name="Xue W."/>
            <person name="Luo G."/>
        </authorList>
    </citation>
    <scope>NUCLEOTIDE SEQUENCE [LARGE SCALE GENOMIC DNA]</scope>
    <source>
        <strain evidence="1 2">AM18-6</strain>
    </source>
</reference>
<evidence type="ECO:0000313" key="1">
    <source>
        <dbReference type="EMBL" id="RHH14437.1"/>
    </source>
</evidence>
<protein>
    <submittedName>
        <fullName evidence="1">Uncharacterized protein</fullName>
    </submittedName>
</protein>
<dbReference type="EMBL" id="QRJE01000008">
    <property type="protein sequence ID" value="RHH14437.1"/>
    <property type="molecule type" value="Genomic_DNA"/>
</dbReference>
<sequence length="86" mass="9686">MKTKKSPATQVYNELIGKVDCRRGAPMGRSNVGTKEDANGKRIYHRHIPLVCDGAYDSGGAYWGCGTPLYVEFTLDMSYVNYYRNE</sequence>
<name>A0A396C4R1_BACFG</name>
<gene>
    <name evidence="1" type="ORF">DW228_06445</name>
</gene>